<evidence type="ECO:0000259" key="1">
    <source>
        <dbReference type="Pfam" id="PF17844"/>
    </source>
</evidence>
<dbReference type="Proteomes" id="UP000710815">
    <property type="component" value="Unassembled WGS sequence"/>
</dbReference>
<feature type="domain" description="Bacterial SCP orthologue" evidence="1">
    <location>
        <begin position="84"/>
        <end position="177"/>
    </location>
</feature>
<keyword evidence="3" id="KW-1185">Reference proteome</keyword>
<sequence length="177" mass="18859">MAVIREQDIEKGRRAWRQWVEAAREQSVAATTDSRTAIGHDAAGAGGAAAADASATAGGLRDDKATSCGPDTDHTLSISPELPRPVWAMSVRYTLFLLERRAPGPGVEVRVAPWGAIKILDGPASDPHNLTPPDVIELEPDVWLRLAAGITTWAQEKDAGHITAVGERDDLSDLLPL</sequence>
<accession>A0ABS9VYD6</accession>
<evidence type="ECO:0000313" key="2">
    <source>
        <dbReference type="EMBL" id="MCH9277128.1"/>
    </source>
</evidence>
<dbReference type="EMBL" id="JAFEJT020000086">
    <property type="protein sequence ID" value="MCH9277128.1"/>
    <property type="molecule type" value="Genomic_DNA"/>
</dbReference>
<proteinExistence type="predicted"/>
<dbReference type="Pfam" id="PF17844">
    <property type="entry name" value="SCP_3"/>
    <property type="match status" value="1"/>
</dbReference>
<reference evidence="2 3" key="1">
    <citation type="journal article" date="2021" name="Environ. Microbiol.">
        <title>Genetic insights into the dark matter of the mammalian gut microbiota through targeted genome reconstruction.</title>
        <authorList>
            <person name="Lugli G.A."/>
            <person name="Alessandri G."/>
            <person name="Milani C."/>
            <person name="Viappiani A."/>
            <person name="Fontana F."/>
            <person name="Tarracchini C."/>
            <person name="Mancabelli L."/>
            <person name="Argentini C."/>
            <person name="Ruiz L."/>
            <person name="Margolles A."/>
            <person name="van Sinderen D."/>
            <person name="Turroni F."/>
            <person name="Ventura M."/>
        </authorList>
    </citation>
    <scope>NUCLEOTIDE SEQUENCE [LARGE SCALE GENOMIC DNA]</scope>
    <source>
        <strain evidence="2 3">MA1</strain>
    </source>
</reference>
<dbReference type="Gene3D" id="3.30.1050.40">
    <property type="match status" value="1"/>
</dbReference>
<comment type="caution">
    <text evidence="2">The sequence shown here is derived from an EMBL/GenBank/DDBJ whole genome shotgun (WGS) entry which is preliminary data.</text>
</comment>
<evidence type="ECO:0000313" key="3">
    <source>
        <dbReference type="Proteomes" id="UP000710815"/>
    </source>
</evidence>
<protein>
    <submittedName>
        <fullName evidence="2">Sterol carrier family protein</fullName>
    </submittedName>
</protein>
<dbReference type="RefSeq" id="WP_241515109.1">
    <property type="nucleotide sequence ID" value="NZ_JAFEJT020000086.1"/>
</dbReference>
<gene>
    <name evidence="2" type="ORF">JS533_012800</name>
</gene>
<name>A0ABS9VYD6_9BIFI</name>
<dbReference type="InterPro" id="IPR041629">
    <property type="entry name" value="SCP_3"/>
</dbReference>
<reference evidence="2 3" key="2">
    <citation type="journal article" date="2021" name="Syst. Appl. Microbiol.">
        <title>Phylogenetic classification of ten novel species belonging to the genus Bifidobacterium comprising B. phasiani sp. nov., B. pongonis sp. nov., B. saguinibicoloris sp. nov., B. colobi sp. nov., B. simiiventris sp. nov., B. santillanense sp. nov., B. miconis sp. nov., B. amazonense sp. nov., B. pluvialisilvae sp. nov., and B. miconisargentati sp. nov.</title>
        <authorList>
            <person name="Lugli G.A."/>
            <person name="Calvete-Torre I."/>
            <person name="Alessandri G."/>
            <person name="Milani C."/>
            <person name="Turroni F."/>
            <person name="Laiolo P."/>
            <person name="Ossiprandi M.C."/>
            <person name="Margolles A."/>
            <person name="Ruiz L."/>
            <person name="Ventura M."/>
        </authorList>
    </citation>
    <scope>NUCLEOTIDE SEQUENCE [LARGE SCALE GENOMIC DNA]</scope>
    <source>
        <strain evidence="2 3">MA1</strain>
    </source>
</reference>
<organism evidence="2 3">
    <name type="scientific">Bifidobacterium amazonense</name>
    <dbReference type="NCBI Taxonomy" id="2809027"/>
    <lineage>
        <taxon>Bacteria</taxon>
        <taxon>Bacillati</taxon>
        <taxon>Actinomycetota</taxon>
        <taxon>Actinomycetes</taxon>
        <taxon>Bifidobacteriales</taxon>
        <taxon>Bifidobacteriaceae</taxon>
        <taxon>Bifidobacterium</taxon>
    </lineage>
</organism>